<evidence type="ECO:0000256" key="8">
    <source>
        <dbReference type="SAM" id="MobiDB-lite"/>
    </source>
</evidence>
<dbReference type="InterPro" id="IPR004412">
    <property type="entry name" value="GatA"/>
</dbReference>
<keyword evidence="11" id="KW-1185">Reference proteome</keyword>
<dbReference type="GO" id="GO:0030956">
    <property type="term" value="C:glutamyl-tRNA(Gln) amidotransferase complex"/>
    <property type="evidence" value="ECO:0007669"/>
    <property type="project" value="UniProtKB-UniRule"/>
</dbReference>
<dbReference type="PANTHER" id="PTHR11895:SF7">
    <property type="entry name" value="GLUTAMYL-TRNA(GLN) AMIDOTRANSFERASE SUBUNIT A, MITOCHONDRIAL"/>
    <property type="match status" value="1"/>
</dbReference>
<evidence type="ECO:0000256" key="2">
    <source>
        <dbReference type="ARBA" id="ARBA00022598"/>
    </source>
</evidence>
<feature type="active site" description="Acyl-ester intermediate" evidence="7">
    <location>
        <position position="152"/>
    </location>
</feature>
<dbReference type="GO" id="GO:0005524">
    <property type="term" value="F:ATP binding"/>
    <property type="evidence" value="ECO:0007669"/>
    <property type="project" value="UniProtKB-KW"/>
</dbReference>
<dbReference type="GO" id="GO:0032543">
    <property type="term" value="P:mitochondrial translation"/>
    <property type="evidence" value="ECO:0007669"/>
    <property type="project" value="UniProtKB-UniRule"/>
</dbReference>
<gene>
    <name evidence="10" type="ORF">QTJ16_006043</name>
</gene>
<feature type="domain" description="Amidase" evidence="9">
    <location>
        <begin position="41"/>
        <end position="500"/>
    </location>
</feature>
<proteinExistence type="inferred from homology"/>
<evidence type="ECO:0000256" key="3">
    <source>
        <dbReference type="ARBA" id="ARBA00022741"/>
    </source>
</evidence>
<comment type="catalytic activity">
    <reaction evidence="6 7">
        <text>L-glutamyl-tRNA(Gln) + L-glutamine + ATP + H2O = L-glutaminyl-tRNA(Gln) + L-glutamate + ADP + phosphate + H(+)</text>
        <dbReference type="Rhea" id="RHEA:17521"/>
        <dbReference type="Rhea" id="RHEA-COMP:9681"/>
        <dbReference type="Rhea" id="RHEA-COMP:9684"/>
        <dbReference type="ChEBI" id="CHEBI:15377"/>
        <dbReference type="ChEBI" id="CHEBI:15378"/>
        <dbReference type="ChEBI" id="CHEBI:29985"/>
        <dbReference type="ChEBI" id="CHEBI:30616"/>
        <dbReference type="ChEBI" id="CHEBI:43474"/>
        <dbReference type="ChEBI" id="CHEBI:58359"/>
        <dbReference type="ChEBI" id="CHEBI:78520"/>
        <dbReference type="ChEBI" id="CHEBI:78521"/>
        <dbReference type="ChEBI" id="CHEBI:456216"/>
        <dbReference type="EC" id="6.3.5.7"/>
    </reaction>
</comment>
<dbReference type="PROSITE" id="PS00571">
    <property type="entry name" value="AMIDASES"/>
    <property type="match status" value="1"/>
</dbReference>
<evidence type="ECO:0000313" key="11">
    <source>
        <dbReference type="Proteomes" id="UP001285354"/>
    </source>
</evidence>
<dbReference type="EMBL" id="JAUBYV010000009">
    <property type="protein sequence ID" value="KAK2624850.1"/>
    <property type="molecule type" value="Genomic_DNA"/>
</dbReference>
<evidence type="ECO:0000256" key="4">
    <source>
        <dbReference type="ARBA" id="ARBA00022840"/>
    </source>
</evidence>
<dbReference type="InterPro" id="IPR023631">
    <property type="entry name" value="Amidase_dom"/>
</dbReference>
<dbReference type="SUPFAM" id="SSF75304">
    <property type="entry name" value="Amidase signature (AS) enzymes"/>
    <property type="match status" value="1"/>
</dbReference>
<comment type="similarity">
    <text evidence="1 7">Belongs to the amidase family. GatA subfamily.</text>
</comment>
<sequence length="637" mass="70536">MPSIKQLRAATQAPLNEWPVTCADLCLSGKPLPRDHDPRHVAVKDNIATHKFPTTCASAILQSHQSPFEADVITQLAKRYVPRKSFRNSMVIGKTNMDEFGMGSHSANSVFGPVRNIGHFPLHSVGGSSGGSAVAVASGQCVVALGTDTGGSIRLPAAYMDIVGFKPSYGLISRWGVIPYANSLDTVGLLATSVRTIRLAFKHISAFDSKDPTSISQNSRARIDRQRLDLSQERERQERNIELHTGKTEKAFNNVKVGVPLEYNISELDSDVRQAWQDALELLQDNGATIVPISLPNTKHALSAYYVLAPAEAASNLSKYDGVRYGTRSGARDGAGDVLYSDTRGAGFGDEVRRRILLGSYTLSSEAVDNYFVKAQRVRRLVQRDFDRVFAISNPLRKPEQFDLSNMDQSIRLEDKRGPPQVDFIVCPTTPTFPPTLDVVTEQTPVDTYMNDVFTVPASLAGLPAISVPFPVPASHRAPGTPAVTGIQFIGQYSDDDRVLRNAQYFEKILKDSANASPIRRIPVLKLRKVPADNVNFKESEPVLQGMKNQRWKAEQDSLANILEKKELLKRFRATKAKTWTVGKEPLEINQEKKKAKLDPLRSEDNQFNTTLEAWENIVRRPKNNEAPGPTIPERRQ</sequence>
<dbReference type="GO" id="GO:0070681">
    <property type="term" value="P:glutaminyl-tRNAGln biosynthesis via transamidation"/>
    <property type="evidence" value="ECO:0007669"/>
    <property type="project" value="UniProtKB-UniRule"/>
</dbReference>
<evidence type="ECO:0000256" key="1">
    <source>
        <dbReference type="ARBA" id="ARBA00008069"/>
    </source>
</evidence>
<dbReference type="PANTHER" id="PTHR11895">
    <property type="entry name" value="TRANSAMIDASE"/>
    <property type="match status" value="1"/>
</dbReference>
<dbReference type="EC" id="6.3.5.7" evidence="7"/>
<dbReference type="InterPro" id="IPR000120">
    <property type="entry name" value="Amidase"/>
</dbReference>
<dbReference type="InterPro" id="IPR036928">
    <property type="entry name" value="AS_sf"/>
</dbReference>
<keyword evidence="5 7" id="KW-0648">Protein biosynthesis</keyword>
<dbReference type="HAMAP" id="MF_00120">
    <property type="entry name" value="GatA"/>
    <property type="match status" value="1"/>
</dbReference>
<dbReference type="Gene3D" id="3.90.1300.10">
    <property type="entry name" value="Amidase signature (AS) domain"/>
    <property type="match status" value="1"/>
</dbReference>
<keyword evidence="2 7" id="KW-0436">Ligase</keyword>
<comment type="subunit">
    <text evidence="7">Subunit of the heterotrimeric GatCAB amidotransferase (AdT) complex, composed of A, B and C subunits.</text>
</comment>
<organism evidence="10 11">
    <name type="scientific">Diplocarpon rosae</name>
    <dbReference type="NCBI Taxonomy" id="946125"/>
    <lineage>
        <taxon>Eukaryota</taxon>
        <taxon>Fungi</taxon>
        <taxon>Dikarya</taxon>
        <taxon>Ascomycota</taxon>
        <taxon>Pezizomycotina</taxon>
        <taxon>Leotiomycetes</taxon>
        <taxon>Helotiales</taxon>
        <taxon>Drepanopezizaceae</taxon>
        <taxon>Diplocarpon</taxon>
    </lineage>
</organism>
<reference evidence="10" key="1">
    <citation type="submission" date="2023-06" db="EMBL/GenBank/DDBJ databases">
        <title>Draft genome of Marssonina rosae.</title>
        <authorList>
            <person name="Cheng Q."/>
        </authorList>
    </citation>
    <scope>NUCLEOTIDE SEQUENCE</scope>
    <source>
        <strain evidence="10">R4</strain>
    </source>
</reference>
<evidence type="ECO:0000256" key="6">
    <source>
        <dbReference type="ARBA" id="ARBA00047407"/>
    </source>
</evidence>
<keyword evidence="3 7" id="KW-0547">Nucleotide-binding</keyword>
<keyword evidence="7" id="KW-0496">Mitochondrion</keyword>
<dbReference type="Proteomes" id="UP001285354">
    <property type="component" value="Unassembled WGS sequence"/>
</dbReference>
<feature type="region of interest" description="Disordered" evidence="8">
    <location>
        <begin position="617"/>
        <end position="637"/>
    </location>
</feature>
<evidence type="ECO:0000256" key="5">
    <source>
        <dbReference type="ARBA" id="ARBA00022917"/>
    </source>
</evidence>
<evidence type="ECO:0000313" key="10">
    <source>
        <dbReference type="EMBL" id="KAK2624850.1"/>
    </source>
</evidence>
<dbReference type="GO" id="GO:0005739">
    <property type="term" value="C:mitochondrion"/>
    <property type="evidence" value="ECO:0007669"/>
    <property type="project" value="UniProtKB-SubCell"/>
</dbReference>
<evidence type="ECO:0000259" key="9">
    <source>
        <dbReference type="Pfam" id="PF01425"/>
    </source>
</evidence>
<comment type="subcellular location">
    <subcellularLocation>
        <location evidence="7">Mitochondrion</location>
    </subcellularLocation>
</comment>
<comment type="function">
    <text evidence="7">Allows the formation of correctly charged Gln-tRNA(Gln) through the transamidation of misacylated Glu-tRNA(Gln) in the mitochondria. The reaction takes place in the presence of glutamine and ATP through an activated gamma-phospho-Glu-tRNA(Gln).</text>
</comment>
<feature type="active site" description="Charge relay system" evidence="7">
    <location>
        <position position="44"/>
    </location>
</feature>
<evidence type="ECO:0000256" key="7">
    <source>
        <dbReference type="HAMAP-Rule" id="MF_03150"/>
    </source>
</evidence>
<name>A0AAD9SWB2_9HELO</name>
<dbReference type="AlphaFoldDB" id="A0AAD9SWB2"/>
<comment type="caution">
    <text evidence="10">The sequence shown here is derived from an EMBL/GenBank/DDBJ whole genome shotgun (WGS) entry which is preliminary data.</text>
</comment>
<feature type="active site" description="Charge relay system" evidence="7">
    <location>
        <position position="128"/>
    </location>
</feature>
<dbReference type="Pfam" id="PF01425">
    <property type="entry name" value="Amidase"/>
    <property type="match status" value="1"/>
</dbReference>
<accession>A0AAD9SWB2</accession>
<dbReference type="GO" id="GO:0050567">
    <property type="term" value="F:glutaminyl-tRNA synthase (glutamine-hydrolyzing) activity"/>
    <property type="evidence" value="ECO:0007669"/>
    <property type="project" value="UniProtKB-UniRule"/>
</dbReference>
<keyword evidence="4 7" id="KW-0067">ATP-binding</keyword>
<dbReference type="InterPro" id="IPR020556">
    <property type="entry name" value="Amidase_CS"/>
</dbReference>
<protein>
    <recommendedName>
        <fullName evidence="7">Glutamyl-tRNA(Gln) amidotransferase subunit A, mitochondrial</fullName>
        <shortName evidence="7">Glu-AdT subunit A</shortName>
        <ecNumber evidence="7">6.3.5.7</ecNumber>
    </recommendedName>
</protein>